<accession>A0A1S7LKD3</accession>
<evidence type="ECO:0000259" key="1">
    <source>
        <dbReference type="Pfam" id="PF21841"/>
    </source>
</evidence>
<protein>
    <recommendedName>
        <fullName evidence="1">DUF6900 domain-containing protein</fullName>
    </recommendedName>
</protein>
<organism evidence="2">
    <name type="scientific">Magnetococcus massalia (strain MO-1)</name>
    <dbReference type="NCBI Taxonomy" id="451514"/>
    <lineage>
        <taxon>Bacteria</taxon>
        <taxon>Pseudomonadati</taxon>
        <taxon>Pseudomonadota</taxon>
        <taxon>Magnetococcia</taxon>
        <taxon>Magnetococcales</taxon>
        <taxon>Magnetococcaceae</taxon>
        <taxon>Magnetococcus</taxon>
    </lineage>
</organism>
<dbReference type="AlphaFoldDB" id="A0A1S7LKD3"/>
<dbReference type="Pfam" id="PF11994">
    <property type="entry name" value="DUF3489"/>
    <property type="match status" value="1"/>
</dbReference>
<dbReference type="InterPro" id="IPR054195">
    <property type="entry name" value="DUF6900"/>
</dbReference>
<feature type="domain" description="DUF6900" evidence="1">
    <location>
        <begin position="134"/>
        <end position="182"/>
    </location>
</feature>
<dbReference type="Pfam" id="PF21841">
    <property type="entry name" value="DUF6900"/>
    <property type="match status" value="1"/>
</dbReference>
<reference evidence="2" key="1">
    <citation type="submission" date="2015-04" db="EMBL/GenBank/DDBJ databases">
        <authorList>
            <person name="Syromyatnikov M.Y."/>
            <person name="Popov V.N."/>
        </authorList>
    </citation>
    <scope>NUCLEOTIDE SEQUENCE</scope>
    <source>
        <strain evidence="2">MO-1</strain>
    </source>
</reference>
<name>A0A1S7LKD3_MAGMO</name>
<sequence length="260" mass="28236">MTIQLTDTQRTIIEAAAQHTDGSINPLPERIKGGATVKVINALETKGLIKNVSLNPLYANWILTDAAYEAIGQVPPAPAKAQCIDLLPTEEELTASFDGDAEAEEPQCLSDNQIIDNIEAEQAKGAGMHKDPKAEIFNGIALDHLFIDTLEIRNSDSLDFHNVSVWGVKSALEAAYQAGVKAAQRKTPRSRGARANSKQAKIIEMMQRQTGATLVQVSDETGWNKNTIRGSISSTLRKKLGLNVTRERVDGVTTYRITSA</sequence>
<gene>
    <name evidence="2" type="ORF">MAGMO_2428</name>
</gene>
<dbReference type="EMBL" id="LO017727">
    <property type="protein sequence ID" value="CRH06587.1"/>
    <property type="molecule type" value="Genomic_DNA"/>
</dbReference>
<dbReference type="InterPro" id="IPR021880">
    <property type="entry name" value="DUF3489"/>
</dbReference>
<evidence type="ECO:0000313" key="2">
    <source>
        <dbReference type="EMBL" id="CRH06587.1"/>
    </source>
</evidence>
<proteinExistence type="predicted"/>